<reference evidence="2 3" key="1">
    <citation type="submission" date="2021-04" db="EMBL/GenBank/DDBJ databases">
        <authorList>
            <person name="Shkoporov A.N."/>
            <person name="Stockdale S.R."/>
            <person name="Guerin E."/>
            <person name="Ross R.P."/>
            <person name="Hill C."/>
        </authorList>
    </citation>
    <scope>NUCLEOTIDE SEQUENCE [LARGE SCALE GENOMIC DNA]</scope>
    <source>
        <strain evidence="3">cr25_1</strain>
    </source>
</reference>
<gene>
    <name evidence="2" type="primary">gp_23176</name>
</gene>
<keyword evidence="3" id="KW-1185">Reference proteome</keyword>
<sequence>MNYKTNCVMSGIFIAILNLIGVIVSSIGVVFVKEWIAKKRRKITTDILASKAECWMQLDKIASNVRNALNAKGVYVAYFHNGGKFCNGINMDKFTVIAEDYDISITNPYKVRYNNVLTSIMPYTILRLYRDSKYVFRMSNLTKYHSSMYVGDLRSRECNTAVSILIRDLKTDMPIGFLSAEFEEDFEPSTDMMQIFWKNHNRISRNMTMVIDATEDTHKN</sequence>
<protein>
    <submittedName>
        <fullName evidence="2">ATPase proteolipid family, phage shock protein B</fullName>
    </submittedName>
</protein>
<evidence type="ECO:0000313" key="2">
    <source>
        <dbReference type="EMBL" id="QWM90243.1"/>
    </source>
</evidence>
<organism evidence="2 3">
    <name type="scientific">uncultured phage cr25_1</name>
    <dbReference type="NCBI Taxonomy" id="2986395"/>
    <lineage>
        <taxon>Viruses</taxon>
        <taxon>Duplodnaviria</taxon>
        <taxon>Heunggongvirae</taxon>
        <taxon>Uroviricota</taxon>
        <taxon>Caudoviricetes</taxon>
        <taxon>Crassvirales</taxon>
        <taxon>Crevaviridae</taxon>
        <taxon>Coarsevirinae</taxon>
        <taxon>Junduvirus</taxon>
        <taxon>Junduvirus copri</taxon>
    </lineage>
</organism>
<accession>A0AAE7RYG7</accession>
<keyword evidence="1" id="KW-0812">Transmembrane</keyword>
<keyword evidence="1" id="KW-0472">Membrane</keyword>
<evidence type="ECO:0000256" key="1">
    <source>
        <dbReference type="SAM" id="Phobius"/>
    </source>
</evidence>
<dbReference type="GeneID" id="75690849"/>
<name>A0AAE7RYG7_9CAUD</name>
<evidence type="ECO:0000313" key="3">
    <source>
        <dbReference type="Proteomes" id="UP000827441"/>
    </source>
</evidence>
<dbReference type="EMBL" id="MZ130487">
    <property type="protein sequence ID" value="QWM90243.1"/>
    <property type="molecule type" value="Genomic_DNA"/>
</dbReference>
<keyword evidence="1" id="KW-1133">Transmembrane helix</keyword>
<proteinExistence type="predicted"/>
<feature type="transmembrane region" description="Helical" evidence="1">
    <location>
        <begin position="12"/>
        <end position="32"/>
    </location>
</feature>
<dbReference type="RefSeq" id="YP_010359815.1">
    <property type="nucleotide sequence ID" value="NC_062777.1"/>
</dbReference>
<dbReference type="KEGG" id="vg:75690849"/>
<dbReference type="Proteomes" id="UP000827441">
    <property type="component" value="Segment"/>
</dbReference>